<keyword evidence="1" id="KW-0732">Signal</keyword>
<protein>
    <recommendedName>
        <fullName evidence="4">DUF3558 domain-containing protein</fullName>
    </recommendedName>
</protein>
<evidence type="ECO:0000313" key="3">
    <source>
        <dbReference type="Proteomes" id="UP001321481"/>
    </source>
</evidence>
<dbReference type="PROSITE" id="PS51257">
    <property type="entry name" value="PROKAR_LIPOPROTEIN"/>
    <property type="match status" value="1"/>
</dbReference>
<dbReference type="Proteomes" id="UP001321481">
    <property type="component" value="Unassembled WGS sequence"/>
</dbReference>
<sequence>MRIGVRAGATIALTAAALAVTACAPEPDAAPTQTVLPSPTPTVTPVPIADFPFGPSTSITALPEDCASILTDEILTSLEGIPLNAAGTGGGIRPDSSRVCVWADPGASMTRLVTVVGYAPEREARDALYLLGVEDGYLCYEPDDGIRCEKTWEEGPLELTQGRTVYWRDGVAVDTQYSNLAPQGYTAAIVDALWPDD</sequence>
<reference evidence="2 3" key="1">
    <citation type="submission" date="2023-05" db="EMBL/GenBank/DDBJ databases">
        <title>Microbacterium dauci sp.nov., Isolated from Carrot Rhizosphere Soil.</title>
        <authorList>
            <person name="Xiao Z."/>
            <person name="Zheng J."/>
        </authorList>
    </citation>
    <scope>NUCLEOTIDE SEQUENCE [LARGE SCALE GENOMIC DNA]</scope>
    <source>
        <strain evidence="2 3">LX3-4</strain>
    </source>
</reference>
<dbReference type="EMBL" id="JASJND010000005">
    <property type="protein sequence ID" value="MDJ1114383.1"/>
    <property type="molecule type" value="Genomic_DNA"/>
</dbReference>
<gene>
    <name evidence="2" type="ORF">QNI14_07945</name>
</gene>
<comment type="caution">
    <text evidence="2">The sequence shown here is derived from an EMBL/GenBank/DDBJ whole genome shotgun (WGS) entry which is preliminary data.</text>
</comment>
<organism evidence="2 3">
    <name type="scientific">Microbacterium dauci</name>
    <dbReference type="NCBI Taxonomy" id="3048008"/>
    <lineage>
        <taxon>Bacteria</taxon>
        <taxon>Bacillati</taxon>
        <taxon>Actinomycetota</taxon>
        <taxon>Actinomycetes</taxon>
        <taxon>Micrococcales</taxon>
        <taxon>Microbacteriaceae</taxon>
        <taxon>Microbacterium</taxon>
    </lineage>
</organism>
<name>A0ABT6ZDZ6_9MICO</name>
<evidence type="ECO:0008006" key="4">
    <source>
        <dbReference type="Google" id="ProtNLM"/>
    </source>
</evidence>
<dbReference type="RefSeq" id="WP_283715998.1">
    <property type="nucleotide sequence ID" value="NZ_JASJND010000005.1"/>
</dbReference>
<keyword evidence="3" id="KW-1185">Reference proteome</keyword>
<feature type="chain" id="PRO_5047531548" description="DUF3558 domain-containing protein" evidence="1">
    <location>
        <begin position="25"/>
        <end position="197"/>
    </location>
</feature>
<evidence type="ECO:0000256" key="1">
    <source>
        <dbReference type="SAM" id="SignalP"/>
    </source>
</evidence>
<evidence type="ECO:0000313" key="2">
    <source>
        <dbReference type="EMBL" id="MDJ1114383.1"/>
    </source>
</evidence>
<proteinExistence type="predicted"/>
<accession>A0ABT6ZDZ6</accession>
<feature type="signal peptide" evidence="1">
    <location>
        <begin position="1"/>
        <end position="24"/>
    </location>
</feature>